<evidence type="ECO:0000256" key="1">
    <source>
        <dbReference type="ARBA" id="ARBA00003413"/>
    </source>
</evidence>
<evidence type="ECO:0000256" key="3">
    <source>
        <dbReference type="ARBA" id="ARBA00012506"/>
    </source>
</evidence>
<dbReference type="Gene3D" id="3.60.21.10">
    <property type="match status" value="1"/>
</dbReference>
<dbReference type="NCBIfam" id="NF001204">
    <property type="entry name" value="PRK00166.1"/>
    <property type="match status" value="1"/>
</dbReference>
<comment type="similarity">
    <text evidence="2">Belongs to the Ap4A hydrolase family.</text>
</comment>
<dbReference type="PANTHER" id="PTHR42850">
    <property type="entry name" value="METALLOPHOSPHOESTERASE"/>
    <property type="match status" value="1"/>
</dbReference>
<evidence type="ECO:0000256" key="7">
    <source>
        <dbReference type="ARBA" id="ARBA00033210"/>
    </source>
</evidence>
<keyword evidence="4" id="KW-0378">Hydrolase</keyword>
<dbReference type="PIRSF" id="PIRSF000903">
    <property type="entry name" value="B5n-ttraPtase_sm"/>
    <property type="match status" value="1"/>
</dbReference>
<evidence type="ECO:0000256" key="5">
    <source>
        <dbReference type="ARBA" id="ARBA00031248"/>
    </source>
</evidence>
<dbReference type="Proteomes" id="UP000010116">
    <property type="component" value="Unassembled WGS sequence"/>
</dbReference>
<evidence type="ECO:0000256" key="8">
    <source>
        <dbReference type="ARBA" id="ARBA00049417"/>
    </source>
</evidence>
<dbReference type="GO" id="GO:0016791">
    <property type="term" value="F:phosphatase activity"/>
    <property type="evidence" value="ECO:0007669"/>
    <property type="project" value="TreeGrafter"/>
</dbReference>
<dbReference type="InterPro" id="IPR029052">
    <property type="entry name" value="Metallo-depent_PP-like"/>
</dbReference>
<sequence>MAHYVIGDVQGCFEELLDLTKLIEFSSINDRLIFAGDLVNRGPQSLEVLDFCLKNKNAVSGVLGNHDFYLLYLLQHGGEDSSLNKIINSSNAEEYFNWLSALPLVKNIEIKNNIFWIVHAGIPPFWKPSIAYQYSQEIEDQLKNNSKELLENIWGDHPSSWQDSYQGLERYRCIINHLTRMRYLNNDNSLNLKKKDLLPSKELSPWFNLLEEDSLAPNEYIVFGHWASLNGQTNIKNIIGLDTGCVWGGSLTALRLEDMKIFSVQKK</sequence>
<dbReference type="HOGENOM" id="CLU_056184_2_0_6"/>
<dbReference type="GO" id="GO:0005737">
    <property type="term" value="C:cytoplasm"/>
    <property type="evidence" value="ECO:0007669"/>
    <property type="project" value="TreeGrafter"/>
</dbReference>
<dbReference type="InterPro" id="IPR004617">
    <property type="entry name" value="ApaH"/>
</dbReference>
<evidence type="ECO:0000256" key="2">
    <source>
        <dbReference type="ARBA" id="ARBA00005419"/>
    </source>
</evidence>
<dbReference type="Pfam" id="PF00149">
    <property type="entry name" value="Metallophos"/>
    <property type="match status" value="1"/>
</dbReference>
<dbReference type="AlphaFoldDB" id="J5KHZ4"/>
<dbReference type="PANTHER" id="PTHR42850:SF11">
    <property type="entry name" value="BIS(5'-NUCLEOSYL)-TETRAPHOSPHATASE [SYMMETRICAL]"/>
    <property type="match status" value="1"/>
</dbReference>
<accession>J5KHZ4</accession>
<comment type="catalytic activity">
    <reaction evidence="8">
        <text>P(1),P(4)-bis(5'-adenosyl) tetraphosphate + H2O = 2 ADP + 2 H(+)</text>
        <dbReference type="Rhea" id="RHEA:24252"/>
        <dbReference type="ChEBI" id="CHEBI:15377"/>
        <dbReference type="ChEBI" id="CHEBI:15378"/>
        <dbReference type="ChEBI" id="CHEBI:58141"/>
        <dbReference type="ChEBI" id="CHEBI:456216"/>
        <dbReference type="EC" id="3.6.1.41"/>
    </reaction>
</comment>
<evidence type="ECO:0000313" key="10">
    <source>
        <dbReference type="EMBL" id="EJP73803.1"/>
    </source>
</evidence>
<dbReference type="EMBL" id="JH611164">
    <property type="protein sequence ID" value="EJP73803.1"/>
    <property type="molecule type" value="Genomic_DNA"/>
</dbReference>
<gene>
    <name evidence="10" type="ORF">NT02SARS_0560</name>
</gene>
<proteinExistence type="inferred from homology"/>
<comment type="function">
    <text evidence="1">Hydrolyzes diadenosine 5',5'''-P1,P4-tetraphosphate to yield ADP.</text>
</comment>
<feature type="domain" description="Calcineurin-like phosphoesterase" evidence="9">
    <location>
        <begin position="4"/>
        <end position="156"/>
    </location>
</feature>
<evidence type="ECO:0000259" key="9">
    <source>
        <dbReference type="Pfam" id="PF00149"/>
    </source>
</evidence>
<dbReference type="SUPFAM" id="SSF56300">
    <property type="entry name" value="Metallo-dependent phosphatases"/>
    <property type="match status" value="1"/>
</dbReference>
<evidence type="ECO:0000313" key="11">
    <source>
        <dbReference type="Proteomes" id="UP000010116"/>
    </source>
</evidence>
<evidence type="ECO:0000256" key="6">
    <source>
        <dbReference type="ARBA" id="ARBA00032248"/>
    </source>
</evidence>
<name>J5KHZ4_9GAMM</name>
<organism evidence="10 11">
    <name type="scientific">SAR86 cluster bacterium SAR86B</name>
    <dbReference type="NCBI Taxonomy" id="1123867"/>
    <lineage>
        <taxon>Bacteria</taxon>
        <taxon>Pseudomonadati</taxon>
        <taxon>Pseudomonadota</taxon>
        <taxon>Gammaproteobacteria</taxon>
        <taxon>SAR86 cluster</taxon>
    </lineage>
</organism>
<dbReference type="InterPro" id="IPR050126">
    <property type="entry name" value="Ap4A_hydrolase"/>
</dbReference>
<reference evidence="10 11" key="1">
    <citation type="journal article" date="2012" name="ISME J.">
        <title>Genomic insights to SAR86, an abundant and uncultivated marine bacterial lineage.</title>
        <authorList>
            <person name="Dupont C.L."/>
            <person name="Rusch D.B."/>
            <person name="Yooseph S."/>
            <person name="Lombardo M.J."/>
            <person name="Richter R.A."/>
            <person name="Valas R."/>
            <person name="Novotny M."/>
            <person name="Yee-Greenbaum J."/>
            <person name="Selengut J.D."/>
            <person name="Haft D.H."/>
            <person name="Halpern A.L."/>
            <person name="Lasken R.S."/>
            <person name="Nealson K."/>
            <person name="Friedman R."/>
            <person name="Venter J.C."/>
        </authorList>
    </citation>
    <scope>NUCLEOTIDE SEQUENCE [LARGE SCALE GENOMIC DNA]</scope>
</reference>
<dbReference type="EC" id="3.6.1.41" evidence="3"/>
<protein>
    <recommendedName>
        <fullName evidence="3">bis(5'-nucleosyl)-tetraphosphatase (symmetrical)</fullName>
        <ecNumber evidence="3">3.6.1.41</ecNumber>
    </recommendedName>
    <alternativeName>
        <fullName evidence="6">Ap4A hydrolase</fullName>
    </alternativeName>
    <alternativeName>
        <fullName evidence="5">Diadenosine 5',5'''-P1,P4-tetraphosphate pyrophosphohydrolase</fullName>
    </alternativeName>
    <alternativeName>
        <fullName evidence="7">Diadenosine tetraphosphatase</fullName>
    </alternativeName>
</protein>
<dbReference type="InterPro" id="IPR004843">
    <property type="entry name" value="Calcineurin-like_PHP"/>
</dbReference>
<evidence type="ECO:0000256" key="4">
    <source>
        <dbReference type="ARBA" id="ARBA00022801"/>
    </source>
</evidence>
<dbReference type="GO" id="GO:0110154">
    <property type="term" value="P:RNA decapping"/>
    <property type="evidence" value="ECO:0007669"/>
    <property type="project" value="TreeGrafter"/>
</dbReference>
<dbReference type="GO" id="GO:0008803">
    <property type="term" value="F:bis(5'-nucleosyl)-tetraphosphatase (symmetrical) activity"/>
    <property type="evidence" value="ECO:0007669"/>
    <property type="project" value="UniProtKB-EC"/>
</dbReference>